<comment type="similarity">
    <text evidence="2">Belongs to the ATP-dependent AMP-binding enzyme family.</text>
</comment>
<dbReference type="InterPro" id="IPR020806">
    <property type="entry name" value="PKS_PP-bd"/>
</dbReference>
<dbReference type="GO" id="GO:0043041">
    <property type="term" value="P:amino acid activation for nonribosomal peptide biosynthetic process"/>
    <property type="evidence" value="ECO:0007669"/>
    <property type="project" value="TreeGrafter"/>
</dbReference>
<dbReference type="FunFam" id="1.10.1200.10:FF:000005">
    <property type="entry name" value="Nonribosomal peptide synthetase 1"/>
    <property type="match status" value="1"/>
</dbReference>
<dbReference type="SUPFAM" id="SSF52777">
    <property type="entry name" value="CoA-dependent acyltransferases"/>
    <property type="match status" value="1"/>
</dbReference>
<dbReference type="Pfam" id="PF00550">
    <property type="entry name" value="PP-binding"/>
    <property type="match status" value="1"/>
</dbReference>
<dbReference type="EMBL" id="CADCTR010001514">
    <property type="protein sequence ID" value="CAA9299517.1"/>
    <property type="molecule type" value="Genomic_DNA"/>
</dbReference>
<dbReference type="InterPro" id="IPR045851">
    <property type="entry name" value="AMP-bd_C_sf"/>
</dbReference>
<dbReference type="FunFam" id="3.30.300.30:FF:000010">
    <property type="entry name" value="Enterobactin synthetase component F"/>
    <property type="match status" value="1"/>
</dbReference>
<evidence type="ECO:0000256" key="3">
    <source>
        <dbReference type="ARBA" id="ARBA00022450"/>
    </source>
</evidence>
<dbReference type="Gene3D" id="3.30.300.30">
    <property type="match status" value="1"/>
</dbReference>
<dbReference type="InterPro" id="IPR023213">
    <property type="entry name" value="CAT-like_dom_sf"/>
</dbReference>
<evidence type="ECO:0000256" key="4">
    <source>
        <dbReference type="ARBA" id="ARBA00022553"/>
    </source>
</evidence>
<dbReference type="InterPro" id="IPR042099">
    <property type="entry name" value="ANL_N_sf"/>
</dbReference>
<accession>A0A6J4KA62</accession>
<dbReference type="InterPro" id="IPR020845">
    <property type="entry name" value="AMP-binding_CS"/>
</dbReference>
<evidence type="ECO:0000256" key="1">
    <source>
        <dbReference type="ARBA" id="ARBA00001957"/>
    </source>
</evidence>
<dbReference type="PANTHER" id="PTHR45527:SF1">
    <property type="entry name" value="FATTY ACID SYNTHASE"/>
    <property type="match status" value="1"/>
</dbReference>
<organism evidence="6">
    <name type="scientific">uncultured Chloroflexia bacterium</name>
    <dbReference type="NCBI Taxonomy" id="1672391"/>
    <lineage>
        <taxon>Bacteria</taxon>
        <taxon>Bacillati</taxon>
        <taxon>Chloroflexota</taxon>
        <taxon>Chloroflexia</taxon>
        <taxon>environmental samples</taxon>
    </lineage>
</organism>
<dbReference type="PROSITE" id="PS00455">
    <property type="entry name" value="AMP_BINDING"/>
    <property type="match status" value="1"/>
</dbReference>
<dbReference type="InterPro" id="IPR025110">
    <property type="entry name" value="AMP-bd_C"/>
</dbReference>
<dbReference type="PANTHER" id="PTHR45527">
    <property type="entry name" value="NONRIBOSOMAL PEPTIDE SYNTHETASE"/>
    <property type="match status" value="1"/>
</dbReference>
<dbReference type="NCBIfam" id="TIGR01733">
    <property type="entry name" value="AA-adenyl-dom"/>
    <property type="match status" value="1"/>
</dbReference>
<dbReference type="GO" id="GO:0005737">
    <property type="term" value="C:cytoplasm"/>
    <property type="evidence" value="ECO:0007669"/>
    <property type="project" value="TreeGrafter"/>
</dbReference>
<dbReference type="Gene3D" id="3.30.559.10">
    <property type="entry name" value="Chloramphenicol acetyltransferase-like domain"/>
    <property type="match status" value="1"/>
</dbReference>
<dbReference type="GO" id="GO:0031177">
    <property type="term" value="F:phosphopantetheine binding"/>
    <property type="evidence" value="ECO:0007669"/>
    <property type="project" value="InterPro"/>
</dbReference>
<dbReference type="Pfam" id="PF13193">
    <property type="entry name" value="AMP-binding_C"/>
    <property type="match status" value="1"/>
</dbReference>
<proteinExistence type="inferred from homology"/>
<reference evidence="6" key="1">
    <citation type="submission" date="2020-02" db="EMBL/GenBank/DDBJ databases">
        <authorList>
            <person name="Meier V. D."/>
        </authorList>
    </citation>
    <scope>NUCLEOTIDE SEQUENCE</scope>
    <source>
        <strain evidence="6">AVDCRST_MAG93</strain>
    </source>
</reference>
<dbReference type="InterPro" id="IPR009081">
    <property type="entry name" value="PP-bd_ACP"/>
</dbReference>
<feature type="non-terminal residue" evidence="6">
    <location>
        <position position="609"/>
    </location>
</feature>
<dbReference type="InterPro" id="IPR010071">
    <property type="entry name" value="AA_adenyl_dom"/>
</dbReference>
<protein>
    <submittedName>
        <fullName evidence="6">Polyketide synthase modules and related proteins</fullName>
    </submittedName>
</protein>
<dbReference type="SMART" id="SM00823">
    <property type="entry name" value="PKS_PP"/>
    <property type="match status" value="1"/>
</dbReference>
<keyword evidence="3" id="KW-0596">Phosphopantetheine</keyword>
<dbReference type="Gene3D" id="1.10.1200.10">
    <property type="entry name" value="ACP-like"/>
    <property type="match status" value="1"/>
</dbReference>
<feature type="domain" description="Carrier" evidence="5">
    <location>
        <begin position="472"/>
        <end position="547"/>
    </location>
</feature>
<dbReference type="SUPFAM" id="SSF56801">
    <property type="entry name" value="Acetyl-CoA synthetase-like"/>
    <property type="match status" value="1"/>
</dbReference>
<dbReference type="Gene3D" id="3.40.50.12780">
    <property type="entry name" value="N-terminal domain of ligase-like"/>
    <property type="match status" value="1"/>
</dbReference>
<dbReference type="InterPro" id="IPR006162">
    <property type="entry name" value="Ppantetheine_attach_site"/>
</dbReference>
<name>A0A6J4KA62_9CHLR</name>
<comment type="cofactor">
    <cofactor evidence="1">
        <name>pantetheine 4'-phosphate</name>
        <dbReference type="ChEBI" id="CHEBI:47942"/>
    </cofactor>
</comment>
<gene>
    <name evidence="6" type="ORF">AVDCRST_MAG93-4492</name>
</gene>
<evidence type="ECO:0000259" key="5">
    <source>
        <dbReference type="PROSITE" id="PS50075"/>
    </source>
</evidence>
<dbReference type="InterPro" id="IPR000873">
    <property type="entry name" value="AMP-dep_synth/lig_dom"/>
</dbReference>
<keyword evidence="4" id="KW-0597">Phosphoprotein</keyword>
<sequence length="609" mass="67227">RALLAQRGEGAESVALLLEHNALMIAAILGVLKAGKVYVPLDPSFPYARNAYILEDSQVSLIITNNENRFLAESLSENRHSLIDIDEIGAAHSDENVNLTITADNLANIIYTSGSTGQPKGVVQNHRNLLNVAMRYTNGLQISAEDRLTLLQSYSVAGSVSNMLGALLNGASLFPFDVKEEGLTRLADWLIEEEITVYHSVPTVFRQFANTLTGREGFPELRLIRVGGEPVHAEDVQLYKKYFPPDSIFVNSYGASEAASVLRYCVDKDTEISDAMVPVGYPLGDIEILLLDDDGKAVAFDHVGEIAIKSRYTSPGYWRRPDLTRATFITDPQDEVARIYRTGDLGYMQPDGCLIVTGRNDFRVKIRGFRIEVAEIELALRGLNKIKEAAVVAHEDQRGEMQLVAYVVPEPEQAPATSELRESLKDKLPDYMVPSAFVVLETLPLTPNGKLDRLALPAPDLARPELDTSFVAPRNALEEQLVEIWVEVLGIARVGAHDDFFELGGHSLRATQLVSRVREVFQVELPLLSLFEEPTIAGLAERIEEARRGAQGLTAPPLVPASRDAQLPLSFSQQRMWLLDQLEPGSPTYHISHALRLSGTLDTEALKRS</sequence>
<dbReference type="PROSITE" id="PS00012">
    <property type="entry name" value="PHOSPHOPANTETHEINE"/>
    <property type="match status" value="1"/>
</dbReference>
<feature type="non-terminal residue" evidence="6">
    <location>
        <position position="1"/>
    </location>
</feature>
<dbReference type="Pfam" id="PF00501">
    <property type="entry name" value="AMP-binding"/>
    <property type="match status" value="1"/>
</dbReference>
<dbReference type="InterPro" id="IPR036736">
    <property type="entry name" value="ACP-like_sf"/>
</dbReference>
<dbReference type="PROSITE" id="PS50075">
    <property type="entry name" value="CARRIER"/>
    <property type="match status" value="1"/>
</dbReference>
<dbReference type="GO" id="GO:0044550">
    <property type="term" value="P:secondary metabolite biosynthetic process"/>
    <property type="evidence" value="ECO:0007669"/>
    <property type="project" value="TreeGrafter"/>
</dbReference>
<dbReference type="CDD" id="cd05930">
    <property type="entry name" value="A_NRPS"/>
    <property type="match status" value="1"/>
</dbReference>
<dbReference type="SUPFAM" id="SSF47336">
    <property type="entry name" value="ACP-like"/>
    <property type="match status" value="1"/>
</dbReference>
<dbReference type="AlphaFoldDB" id="A0A6J4KA62"/>
<evidence type="ECO:0000313" key="6">
    <source>
        <dbReference type="EMBL" id="CAA9299517.1"/>
    </source>
</evidence>
<evidence type="ECO:0000256" key="2">
    <source>
        <dbReference type="ARBA" id="ARBA00006432"/>
    </source>
</evidence>